<dbReference type="EMBL" id="AFAR01000126">
    <property type="protein sequence ID" value="EGF27763.1"/>
    <property type="molecule type" value="Genomic_DNA"/>
</dbReference>
<organism evidence="2 3">
    <name type="scientific">Rhodopirellula baltica WH47</name>
    <dbReference type="NCBI Taxonomy" id="991778"/>
    <lineage>
        <taxon>Bacteria</taxon>
        <taxon>Pseudomonadati</taxon>
        <taxon>Planctomycetota</taxon>
        <taxon>Planctomycetia</taxon>
        <taxon>Pirellulales</taxon>
        <taxon>Pirellulaceae</taxon>
        <taxon>Rhodopirellula</taxon>
    </lineage>
</organism>
<dbReference type="PANTHER" id="PTHR42860:SF1">
    <property type="entry name" value="VITAMIN B12-BINDING PROTEIN"/>
    <property type="match status" value="1"/>
</dbReference>
<dbReference type="InterPro" id="IPR051030">
    <property type="entry name" value="Vitamin_B12-ABC_binding"/>
</dbReference>
<sequence>MNIISLLPSATEIICALGLRDQLVGVTHECDYPSGVDRLAKVTQTLIPHDATSGEIDTMVRERLQTERALYSLNMPVVESLAPDLIVTQALCDVCAVAESEVNAAACSLPGKPRVVNLEPTSLSEMFDCITLVGEAANCPDRAATLIEQLKSRVARVRKRSEDWLARPGAKVPSVMLLEWIDPPFSAGHWSPELVRLAGGNECVGKAGERSVTTSWDRIREADPDVLFIACCGFSVSRTLEDVPILCGYPGWSDMKCVREDRVYVVDGSAYFSRPGPRLIDSLEILANTLHPEIHPLPDGLPPATHLKKGVRYLFGGIGGFSVVGCRVNGLPTDRLVTEVSGFHATVDHPFLVGIETRSADKETRNCLSYQKGT</sequence>
<dbReference type="Proteomes" id="UP000006222">
    <property type="component" value="Unassembled WGS sequence"/>
</dbReference>
<name>F2ARE5_RHOBT</name>
<accession>F2ARE5</accession>
<protein>
    <submittedName>
        <fullName evidence="2">ABC transporter substrate-binding protein</fullName>
    </submittedName>
</protein>
<feature type="domain" description="Fe/B12 periplasmic-binding" evidence="1">
    <location>
        <begin position="2"/>
        <end position="294"/>
    </location>
</feature>
<dbReference type="CDD" id="cd01144">
    <property type="entry name" value="BtuF"/>
    <property type="match status" value="1"/>
</dbReference>
<dbReference type="AlphaFoldDB" id="F2ARE5"/>
<evidence type="ECO:0000313" key="2">
    <source>
        <dbReference type="EMBL" id="EGF27763.1"/>
    </source>
</evidence>
<dbReference type="Gene3D" id="3.40.50.1980">
    <property type="entry name" value="Nitrogenase molybdenum iron protein domain"/>
    <property type="match status" value="2"/>
</dbReference>
<dbReference type="InterPro" id="IPR002491">
    <property type="entry name" value="ABC_transptr_periplasmic_BD"/>
</dbReference>
<dbReference type="PANTHER" id="PTHR42860">
    <property type="entry name" value="VITAMIN B12-BINDING PROTEIN"/>
    <property type="match status" value="1"/>
</dbReference>
<reference evidence="2 3" key="1">
    <citation type="journal article" date="2013" name="Mar. Genomics">
        <title>Expression of sulfatases in Rhodopirellula baltica and the diversity of sulfatases in the genus Rhodopirellula.</title>
        <authorList>
            <person name="Wegner C.E."/>
            <person name="Richter-Heitmann T."/>
            <person name="Klindworth A."/>
            <person name="Klockow C."/>
            <person name="Richter M."/>
            <person name="Achstetter T."/>
            <person name="Glockner F.O."/>
            <person name="Harder J."/>
        </authorList>
    </citation>
    <scope>NUCLEOTIDE SEQUENCE [LARGE SCALE GENOMIC DNA]</scope>
    <source>
        <strain evidence="2 3">WH47</strain>
    </source>
</reference>
<dbReference type="PROSITE" id="PS50983">
    <property type="entry name" value="FE_B12_PBP"/>
    <property type="match status" value="1"/>
</dbReference>
<comment type="caution">
    <text evidence="2">The sequence shown here is derived from an EMBL/GenBank/DDBJ whole genome shotgun (WGS) entry which is preliminary data.</text>
</comment>
<evidence type="ECO:0000313" key="3">
    <source>
        <dbReference type="Proteomes" id="UP000006222"/>
    </source>
</evidence>
<proteinExistence type="predicted"/>
<dbReference type="RefSeq" id="WP_007326206.1">
    <property type="nucleotide sequence ID" value="NZ_AFAR01000126.1"/>
</dbReference>
<gene>
    <name evidence="2" type="ORF">RBWH47_03703</name>
</gene>
<evidence type="ECO:0000259" key="1">
    <source>
        <dbReference type="PROSITE" id="PS50983"/>
    </source>
</evidence>
<dbReference type="SUPFAM" id="SSF53807">
    <property type="entry name" value="Helical backbone' metal receptor"/>
    <property type="match status" value="1"/>
</dbReference>
<dbReference type="Pfam" id="PF01497">
    <property type="entry name" value="Peripla_BP_2"/>
    <property type="match status" value="1"/>
</dbReference>
<dbReference type="PATRIC" id="fig|991778.3.peg.2409"/>